<name>A0A380TQ16_9PAST</name>
<keyword evidence="3" id="KW-1185">Reference proteome</keyword>
<evidence type="ECO:0000313" key="3">
    <source>
        <dbReference type="Proteomes" id="UP000254649"/>
    </source>
</evidence>
<sequence length="134" mass="14659">MKTTALLFISALALTACHSDMVQAPVDAAVKAAPKITSDLNKTAQIGSASRFHCKDDKIVRIVRIKPKSTAKTAKNVETITLTFNNVTEKLKSTLSETGKSYTSIHWRWIERANHTATLTNTQGVVLADVCMEQ</sequence>
<dbReference type="OrthoDB" id="5689950at2"/>
<accession>A0A380TQ16</accession>
<evidence type="ECO:0000313" key="2">
    <source>
        <dbReference type="EMBL" id="SUT90126.1"/>
    </source>
</evidence>
<dbReference type="PIRSF" id="PIRSF007352">
    <property type="entry name" value="OapB"/>
    <property type="match status" value="1"/>
</dbReference>
<feature type="signal peptide" evidence="1">
    <location>
        <begin position="1"/>
        <end position="24"/>
    </location>
</feature>
<keyword evidence="1" id="KW-0732">Signal</keyword>
<feature type="chain" id="PRO_5016913026" evidence="1">
    <location>
        <begin position="25"/>
        <end position="134"/>
    </location>
</feature>
<proteinExistence type="predicted"/>
<dbReference type="Proteomes" id="UP000254649">
    <property type="component" value="Unassembled WGS sequence"/>
</dbReference>
<dbReference type="EMBL" id="UFRQ01000003">
    <property type="protein sequence ID" value="SUT90126.1"/>
    <property type="molecule type" value="Genomic_DNA"/>
</dbReference>
<organism evidence="2 3">
    <name type="scientific">[Actinobacillus] rossii</name>
    <dbReference type="NCBI Taxonomy" id="123820"/>
    <lineage>
        <taxon>Bacteria</taxon>
        <taxon>Pseudomonadati</taxon>
        <taxon>Pseudomonadota</taxon>
        <taxon>Gammaproteobacteria</taxon>
        <taxon>Pasteurellales</taxon>
        <taxon>Pasteurellaceae</taxon>
    </lineage>
</organism>
<protein>
    <submittedName>
        <fullName evidence="2">Opacity associated protein B</fullName>
    </submittedName>
</protein>
<dbReference type="InterPro" id="IPR012097">
    <property type="entry name" value="OapB"/>
</dbReference>
<dbReference type="PROSITE" id="PS51257">
    <property type="entry name" value="PROKAR_LIPOPROTEIN"/>
    <property type="match status" value="1"/>
</dbReference>
<evidence type="ECO:0000256" key="1">
    <source>
        <dbReference type="SAM" id="SignalP"/>
    </source>
</evidence>
<dbReference type="AlphaFoldDB" id="A0A380TQ16"/>
<gene>
    <name evidence="2" type="primary">oapB</name>
    <name evidence="2" type="ORF">NCTC10801_01145</name>
</gene>
<reference evidence="2 3" key="1">
    <citation type="submission" date="2018-06" db="EMBL/GenBank/DDBJ databases">
        <authorList>
            <consortium name="Pathogen Informatics"/>
            <person name="Doyle S."/>
        </authorList>
    </citation>
    <scope>NUCLEOTIDE SEQUENCE [LARGE SCALE GENOMIC DNA]</scope>
    <source>
        <strain evidence="2 3">NCTC10801</strain>
    </source>
</reference>